<evidence type="ECO:0000256" key="5">
    <source>
        <dbReference type="ARBA" id="ARBA00022960"/>
    </source>
</evidence>
<feature type="domain" description="Glycosyl transferase family 28 C-terminal" evidence="11">
    <location>
        <begin position="185"/>
        <end position="347"/>
    </location>
</feature>
<keyword evidence="6" id="KW-0573">Peptidoglycan synthesis</keyword>
<reference evidence="12" key="1">
    <citation type="submission" date="2019-06" db="EMBL/GenBank/DDBJ databases">
        <authorList>
            <person name="Murdoch R.W."/>
            <person name="Fathepure B."/>
        </authorList>
    </citation>
    <scope>NUCLEOTIDE SEQUENCE</scope>
</reference>
<evidence type="ECO:0000256" key="4">
    <source>
        <dbReference type="ARBA" id="ARBA00022679"/>
    </source>
</evidence>
<dbReference type="GO" id="GO:0051301">
    <property type="term" value="P:cell division"/>
    <property type="evidence" value="ECO:0007669"/>
    <property type="project" value="UniProtKB-KW"/>
</dbReference>
<evidence type="ECO:0000256" key="8">
    <source>
        <dbReference type="ARBA" id="ARBA00023306"/>
    </source>
</evidence>
<name>A0A5B8R7B2_9ZZZZ</name>
<dbReference type="Pfam" id="PF04101">
    <property type="entry name" value="Glyco_tran_28_C"/>
    <property type="match status" value="1"/>
</dbReference>
<keyword evidence="3 12" id="KW-0328">Glycosyltransferase</keyword>
<keyword evidence="7" id="KW-0472">Membrane</keyword>
<dbReference type="EMBL" id="MN079092">
    <property type="protein sequence ID" value="QEA04979.1"/>
    <property type="molecule type" value="Genomic_DNA"/>
</dbReference>
<dbReference type="NCBIfam" id="TIGR01133">
    <property type="entry name" value="murG"/>
    <property type="match status" value="1"/>
</dbReference>
<dbReference type="GO" id="GO:0071555">
    <property type="term" value="P:cell wall organization"/>
    <property type="evidence" value="ECO:0007669"/>
    <property type="project" value="UniProtKB-KW"/>
</dbReference>
<dbReference type="GO" id="GO:0050511">
    <property type="term" value="F:undecaprenyldiphospho-muramoylpentapeptide beta-N-acetylglucosaminyltransferase activity"/>
    <property type="evidence" value="ECO:0007669"/>
    <property type="project" value="InterPro"/>
</dbReference>
<dbReference type="HAMAP" id="MF_00033">
    <property type="entry name" value="MurG"/>
    <property type="match status" value="1"/>
</dbReference>
<accession>A0A5B8R7B2</accession>
<dbReference type="Gene3D" id="3.40.50.2000">
    <property type="entry name" value="Glycogen Phosphorylase B"/>
    <property type="match status" value="2"/>
</dbReference>
<dbReference type="GO" id="GO:0005975">
    <property type="term" value="P:carbohydrate metabolic process"/>
    <property type="evidence" value="ECO:0007669"/>
    <property type="project" value="InterPro"/>
</dbReference>
<evidence type="ECO:0000256" key="2">
    <source>
        <dbReference type="ARBA" id="ARBA00022618"/>
    </source>
</evidence>
<protein>
    <submittedName>
        <fullName evidence="12">UDP-N-acetylglucosamine--N-acetylmuramyl-(Pentapeptide) pyrophosphoryl-undecaprenol N-acetylglucosamine transferase</fullName>
        <ecNumber evidence="12">2.4.1.227</ecNumber>
    </submittedName>
</protein>
<dbReference type="InterPro" id="IPR004276">
    <property type="entry name" value="GlycoTrans_28_N"/>
</dbReference>
<dbReference type="PANTHER" id="PTHR21015:SF22">
    <property type="entry name" value="GLYCOSYLTRANSFERASE"/>
    <property type="match status" value="1"/>
</dbReference>
<dbReference type="AlphaFoldDB" id="A0A5B8R7B2"/>
<keyword evidence="2" id="KW-0132">Cell division</keyword>
<evidence type="ECO:0000256" key="3">
    <source>
        <dbReference type="ARBA" id="ARBA00022676"/>
    </source>
</evidence>
<feature type="domain" description="Glycosyltransferase family 28 N-terminal" evidence="10">
    <location>
        <begin position="5"/>
        <end position="142"/>
    </location>
</feature>
<keyword evidence="8" id="KW-0131">Cell cycle</keyword>
<evidence type="ECO:0000256" key="7">
    <source>
        <dbReference type="ARBA" id="ARBA00023136"/>
    </source>
</evidence>
<dbReference type="InterPro" id="IPR007235">
    <property type="entry name" value="Glyco_trans_28_C"/>
</dbReference>
<dbReference type="InterPro" id="IPR006009">
    <property type="entry name" value="GlcNAc_MurG"/>
</dbReference>
<keyword evidence="5" id="KW-0133">Cell shape</keyword>
<dbReference type="PANTHER" id="PTHR21015">
    <property type="entry name" value="UDP-N-ACETYLGLUCOSAMINE--N-ACETYLMURAMYL-(PENTAPEPTIDE) PYROPHOSPHORYL-UNDECAPRENOL N-ACETYLGLUCOSAMINE TRANSFERASE 1"/>
    <property type="match status" value="1"/>
</dbReference>
<sequence length="358" mass="37461">MTAPVIITAGGTGGHVFPALAVAEALREADVPVVWMGTPHGLEARVAGNAGIPFEPVTVRALRGRGLRDTLTAPWMLLRALLQALAAVRRRSPRAVLGMGGYASGPGAIAAWLLRRPLIIHEQNAVAGMTNQRLARMAAQVLTGFDRPFPGAPAARFVGNPVRAAVAAVAPPQERLAGREGPVRVLVLGGSLGARALNETVPRVLAGLPGGVRPEVRHQAGERTLAVARQAYEQAEVDAEVMPFIEDMAAAYAWADLVICRAGALTVAELAAAGCAAVLVPYPYAVDDHQAANAAFLVDAGAAFMLREPELARGALERVLSELLGDRDRLRAMAVRAREKGRPDAARAVADVCLEVGA</sequence>
<gene>
    <name evidence="12" type="primary">murG</name>
    <name evidence="12" type="ORF">KBTEX_01297</name>
</gene>
<evidence type="ECO:0000256" key="1">
    <source>
        <dbReference type="ARBA" id="ARBA00022475"/>
    </source>
</evidence>
<proteinExistence type="inferred from homology"/>
<dbReference type="CDD" id="cd03785">
    <property type="entry name" value="GT28_MurG"/>
    <property type="match status" value="1"/>
</dbReference>
<evidence type="ECO:0000259" key="11">
    <source>
        <dbReference type="Pfam" id="PF04101"/>
    </source>
</evidence>
<dbReference type="Pfam" id="PF03033">
    <property type="entry name" value="Glyco_transf_28"/>
    <property type="match status" value="1"/>
</dbReference>
<keyword evidence="1" id="KW-1003">Cell membrane</keyword>
<keyword evidence="4 12" id="KW-0808">Transferase</keyword>
<evidence type="ECO:0000256" key="6">
    <source>
        <dbReference type="ARBA" id="ARBA00022984"/>
    </source>
</evidence>
<evidence type="ECO:0000313" key="12">
    <source>
        <dbReference type="EMBL" id="QEA04979.1"/>
    </source>
</evidence>
<keyword evidence="9" id="KW-0961">Cell wall biogenesis/degradation</keyword>
<evidence type="ECO:0000256" key="9">
    <source>
        <dbReference type="ARBA" id="ARBA00023316"/>
    </source>
</evidence>
<organism evidence="12">
    <name type="scientific">uncultured organism</name>
    <dbReference type="NCBI Taxonomy" id="155900"/>
    <lineage>
        <taxon>unclassified sequences</taxon>
        <taxon>environmental samples</taxon>
    </lineage>
</organism>
<dbReference type="SUPFAM" id="SSF53756">
    <property type="entry name" value="UDP-Glycosyltransferase/glycogen phosphorylase"/>
    <property type="match status" value="1"/>
</dbReference>
<evidence type="ECO:0000259" key="10">
    <source>
        <dbReference type="Pfam" id="PF03033"/>
    </source>
</evidence>
<dbReference type="EC" id="2.4.1.227" evidence="12"/>